<evidence type="ECO:0000256" key="2">
    <source>
        <dbReference type="ARBA" id="ARBA00022617"/>
    </source>
</evidence>
<dbReference type="PRINTS" id="PR00606">
    <property type="entry name" value="CYTCHROMECID"/>
</dbReference>
<dbReference type="EMBL" id="JAHCMY010000003">
    <property type="protein sequence ID" value="MBS9523774.1"/>
    <property type="molecule type" value="Genomic_DNA"/>
</dbReference>
<proteinExistence type="predicted"/>
<evidence type="ECO:0000256" key="4">
    <source>
        <dbReference type="ARBA" id="ARBA00022982"/>
    </source>
</evidence>
<feature type="domain" description="Cytochrome c" evidence="8">
    <location>
        <begin position="56"/>
        <end position="141"/>
    </location>
</feature>
<dbReference type="Pfam" id="PF00034">
    <property type="entry name" value="Cytochrom_C"/>
    <property type="match status" value="1"/>
</dbReference>
<keyword evidence="5 6" id="KW-0408">Iron</keyword>
<evidence type="ECO:0000256" key="3">
    <source>
        <dbReference type="ARBA" id="ARBA00022723"/>
    </source>
</evidence>
<keyword evidence="2 6" id="KW-0349">Heme</keyword>
<dbReference type="AlphaFoldDB" id="A0AAP2G100"/>
<accession>A0AAP2G100</accession>
<dbReference type="PROSITE" id="PS51007">
    <property type="entry name" value="CYTC"/>
    <property type="match status" value="1"/>
</dbReference>
<evidence type="ECO:0000256" key="1">
    <source>
        <dbReference type="ARBA" id="ARBA00022448"/>
    </source>
</evidence>
<dbReference type="GO" id="GO:0020037">
    <property type="term" value="F:heme binding"/>
    <property type="evidence" value="ECO:0007669"/>
    <property type="project" value="InterPro"/>
</dbReference>
<evidence type="ECO:0000313" key="10">
    <source>
        <dbReference type="Proteomes" id="UP001319104"/>
    </source>
</evidence>
<feature type="binding site" description="covalent" evidence="6">
    <location>
        <position position="74"/>
    </location>
    <ligand>
        <name>heme c</name>
        <dbReference type="ChEBI" id="CHEBI:61717"/>
    </ligand>
</feature>
<reference evidence="9 10" key="1">
    <citation type="submission" date="2021-05" db="EMBL/GenBank/DDBJ databases">
        <authorList>
            <person name="Zhang Z.D."/>
            <person name="Osman G."/>
        </authorList>
    </citation>
    <scope>NUCLEOTIDE SEQUENCE [LARGE SCALE GENOMIC DNA]</scope>
    <source>
        <strain evidence="9 10">KCTC 32217</strain>
    </source>
</reference>
<feature type="region of interest" description="Disordered" evidence="7">
    <location>
        <begin position="25"/>
        <end position="54"/>
    </location>
</feature>
<feature type="binding site" description="covalent" evidence="6">
    <location>
        <position position="119"/>
    </location>
    <ligand>
        <name>heme c</name>
        <dbReference type="ChEBI" id="CHEBI:61717"/>
    </ligand>
</feature>
<name>A0AAP2G100_9BACT</name>
<feature type="compositionally biased region" description="Basic and acidic residues" evidence="7">
    <location>
        <begin position="41"/>
        <end position="54"/>
    </location>
</feature>
<dbReference type="InterPro" id="IPR009056">
    <property type="entry name" value="Cyt_c-like_dom"/>
</dbReference>
<sequence>MKLLKPSTFGIMALAAVMYACGDGGGDSARKETTSSIPQNEPKKAASFEEQHGENPDYVKGLALIKDSDCPSCHMAERKIVGPSYAEVAERYENNEENINLLASRVIKGAVGEWGDVPMPAHPGLSEEDARQMIKYVLLLRR</sequence>
<evidence type="ECO:0000256" key="6">
    <source>
        <dbReference type="PIRSR" id="PIRSR602324-1"/>
    </source>
</evidence>
<feature type="binding site" description="covalent" evidence="6">
    <location>
        <position position="70"/>
    </location>
    <ligand>
        <name>heme c</name>
        <dbReference type="ChEBI" id="CHEBI:61717"/>
    </ligand>
</feature>
<dbReference type="GO" id="GO:0009055">
    <property type="term" value="F:electron transfer activity"/>
    <property type="evidence" value="ECO:0007669"/>
    <property type="project" value="InterPro"/>
</dbReference>
<dbReference type="RefSeq" id="WP_213944662.1">
    <property type="nucleotide sequence ID" value="NZ_JAHCMY010000003.1"/>
</dbReference>
<gene>
    <name evidence="9" type="ORF">KI659_07050</name>
</gene>
<evidence type="ECO:0000259" key="8">
    <source>
        <dbReference type="PROSITE" id="PS51007"/>
    </source>
</evidence>
<comment type="PTM">
    <text evidence="6">Binds 1 heme c group covalently per subunit.</text>
</comment>
<keyword evidence="10" id="KW-1185">Reference proteome</keyword>
<keyword evidence="3 6" id="KW-0479">Metal-binding</keyword>
<dbReference type="InterPro" id="IPR036909">
    <property type="entry name" value="Cyt_c-like_dom_sf"/>
</dbReference>
<organism evidence="9 10">
    <name type="scientific">Litoribacter ruber</name>
    <dbReference type="NCBI Taxonomy" id="702568"/>
    <lineage>
        <taxon>Bacteria</taxon>
        <taxon>Pseudomonadati</taxon>
        <taxon>Bacteroidota</taxon>
        <taxon>Cytophagia</taxon>
        <taxon>Cytophagales</taxon>
        <taxon>Cyclobacteriaceae</taxon>
        <taxon>Litoribacter</taxon>
    </lineage>
</organism>
<keyword evidence="1" id="KW-0813">Transport</keyword>
<evidence type="ECO:0000256" key="7">
    <source>
        <dbReference type="SAM" id="MobiDB-lite"/>
    </source>
</evidence>
<evidence type="ECO:0000313" key="9">
    <source>
        <dbReference type="EMBL" id="MBS9523774.1"/>
    </source>
</evidence>
<evidence type="ECO:0000256" key="5">
    <source>
        <dbReference type="ARBA" id="ARBA00023004"/>
    </source>
</evidence>
<protein>
    <submittedName>
        <fullName evidence="9">C-type cytochrome</fullName>
    </submittedName>
</protein>
<dbReference type="GO" id="GO:0005506">
    <property type="term" value="F:iron ion binding"/>
    <property type="evidence" value="ECO:0007669"/>
    <property type="project" value="InterPro"/>
</dbReference>
<dbReference type="SUPFAM" id="SSF46626">
    <property type="entry name" value="Cytochrome c"/>
    <property type="match status" value="1"/>
</dbReference>
<dbReference type="PROSITE" id="PS51257">
    <property type="entry name" value="PROKAR_LIPOPROTEIN"/>
    <property type="match status" value="1"/>
</dbReference>
<dbReference type="Gene3D" id="1.10.760.10">
    <property type="entry name" value="Cytochrome c-like domain"/>
    <property type="match status" value="1"/>
</dbReference>
<dbReference type="InterPro" id="IPR002324">
    <property type="entry name" value="Cyt_c_ID"/>
</dbReference>
<dbReference type="Proteomes" id="UP001319104">
    <property type="component" value="Unassembled WGS sequence"/>
</dbReference>
<comment type="caution">
    <text evidence="9">The sequence shown here is derived from an EMBL/GenBank/DDBJ whole genome shotgun (WGS) entry which is preliminary data.</text>
</comment>
<keyword evidence="4" id="KW-0249">Electron transport</keyword>